<accession>A0AC61RDA4</accession>
<gene>
    <name evidence="1" type="ORF">E5331_16925</name>
</gene>
<evidence type="ECO:0000313" key="2">
    <source>
        <dbReference type="Proteomes" id="UP000306319"/>
    </source>
</evidence>
<name>A0AC61RDA4_9BACT</name>
<sequence>MDIKNIYFDKSHIYGIDENGKEWSQSLLWYPELMDATSEQRNDYTVGLDGFHWRNLDVDVSFESFFYEDAEPTSFQRFFLMHKEIKISEFARKIGIDASLLRNYINGFKKPSKERERVILDGIHSLAKEYAAASF</sequence>
<keyword evidence="2" id="KW-1185">Reference proteome</keyword>
<protein>
    <submittedName>
        <fullName evidence="1">DUF2442 domain-containing protein</fullName>
    </submittedName>
</protein>
<evidence type="ECO:0000313" key="1">
    <source>
        <dbReference type="EMBL" id="TGY76883.1"/>
    </source>
</evidence>
<reference evidence="1" key="1">
    <citation type="submission" date="2019-04" db="EMBL/GenBank/DDBJ databases">
        <title>Microbes associate with the intestines of laboratory mice.</title>
        <authorList>
            <person name="Navarre W."/>
            <person name="Wong E."/>
            <person name="Huang K."/>
            <person name="Tropini C."/>
            <person name="Ng K."/>
            <person name="Yu B."/>
        </authorList>
    </citation>
    <scope>NUCLEOTIDE SEQUENCE</scope>
    <source>
        <strain evidence="1">NM04_E33</strain>
    </source>
</reference>
<comment type="caution">
    <text evidence="1">The sequence shown here is derived from an EMBL/GenBank/DDBJ whole genome shotgun (WGS) entry which is preliminary data.</text>
</comment>
<organism evidence="1 2">
    <name type="scientific">Lepagella muris</name>
    <dbReference type="NCBI Taxonomy" id="3032870"/>
    <lineage>
        <taxon>Bacteria</taxon>
        <taxon>Pseudomonadati</taxon>
        <taxon>Bacteroidota</taxon>
        <taxon>Bacteroidia</taxon>
        <taxon>Bacteroidales</taxon>
        <taxon>Muribaculaceae</taxon>
        <taxon>Lepagella</taxon>
    </lineage>
</organism>
<proteinExistence type="predicted"/>
<dbReference type="EMBL" id="SRYB01000034">
    <property type="protein sequence ID" value="TGY76883.1"/>
    <property type="molecule type" value="Genomic_DNA"/>
</dbReference>
<dbReference type="Proteomes" id="UP000306319">
    <property type="component" value="Unassembled WGS sequence"/>
</dbReference>